<dbReference type="GO" id="GO:0005737">
    <property type="term" value="C:cytoplasm"/>
    <property type="evidence" value="ECO:0007669"/>
    <property type="project" value="TreeGrafter"/>
</dbReference>
<keyword evidence="4" id="KW-1185">Reference proteome</keyword>
<dbReference type="GO" id="GO:0008277">
    <property type="term" value="P:regulation of G protein-coupled receptor signaling pathway"/>
    <property type="evidence" value="ECO:0007669"/>
    <property type="project" value="TreeGrafter"/>
</dbReference>
<feature type="non-terminal residue" evidence="3">
    <location>
        <position position="77"/>
    </location>
</feature>
<dbReference type="InterPro" id="IPR036305">
    <property type="entry name" value="RGS_sf"/>
</dbReference>
<evidence type="ECO:0000313" key="4">
    <source>
        <dbReference type="Proteomes" id="UP000054359"/>
    </source>
</evidence>
<dbReference type="Proteomes" id="UP000054359">
    <property type="component" value="Unassembled WGS sequence"/>
</dbReference>
<dbReference type="PANTHER" id="PTHR45945">
    <property type="entry name" value="REGULATOR OF G-PROTEIN SIGNALING LOCO"/>
    <property type="match status" value="1"/>
</dbReference>
<evidence type="ECO:0000259" key="2">
    <source>
        <dbReference type="PROSITE" id="PS50132"/>
    </source>
</evidence>
<dbReference type="InterPro" id="IPR016137">
    <property type="entry name" value="RGS"/>
</dbReference>
<dbReference type="PRINTS" id="PR01301">
    <property type="entry name" value="RGSPROTEIN"/>
</dbReference>
<feature type="domain" description="RGS" evidence="2">
    <location>
        <begin position="25"/>
        <end position="77"/>
    </location>
</feature>
<gene>
    <name evidence="3" type="ORF">X975_18848</name>
</gene>
<dbReference type="STRING" id="407821.A0A087UJG8"/>
<evidence type="ECO:0000313" key="3">
    <source>
        <dbReference type="EMBL" id="KFM77507.1"/>
    </source>
</evidence>
<dbReference type="GO" id="GO:0005096">
    <property type="term" value="F:GTPase activator activity"/>
    <property type="evidence" value="ECO:0007669"/>
    <property type="project" value="UniProtKB-KW"/>
</dbReference>
<dbReference type="PANTHER" id="PTHR45945:SF3">
    <property type="entry name" value="REGULATOR OF G-PROTEIN SIGNALING LOCO"/>
    <property type="match status" value="1"/>
</dbReference>
<dbReference type="Gene3D" id="1.10.196.10">
    <property type="match status" value="1"/>
</dbReference>
<dbReference type="GO" id="GO:0005886">
    <property type="term" value="C:plasma membrane"/>
    <property type="evidence" value="ECO:0007669"/>
    <property type="project" value="TreeGrafter"/>
</dbReference>
<dbReference type="EMBL" id="KK120095">
    <property type="protein sequence ID" value="KFM77507.1"/>
    <property type="molecule type" value="Genomic_DNA"/>
</dbReference>
<dbReference type="PROSITE" id="PS50132">
    <property type="entry name" value="RGS"/>
    <property type="match status" value="1"/>
</dbReference>
<sequence length="77" mass="8972">MFGRSKQKGKSNKSNNQCVTNWSIAFENVLEDPAGLKIFTEFLKREFSVENIMFWMSCKKYSTLTDKIQRTGRSRLA</sequence>
<dbReference type="AlphaFoldDB" id="A0A087UJG8"/>
<protein>
    <submittedName>
        <fullName evidence="3">Regulator of G-protein signaling loco</fullName>
    </submittedName>
</protein>
<organism evidence="3 4">
    <name type="scientific">Stegodyphus mimosarum</name>
    <name type="common">African social velvet spider</name>
    <dbReference type="NCBI Taxonomy" id="407821"/>
    <lineage>
        <taxon>Eukaryota</taxon>
        <taxon>Metazoa</taxon>
        <taxon>Ecdysozoa</taxon>
        <taxon>Arthropoda</taxon>
        <taxon>Chelicerata</taxon>
        <taxon>Arachnida</taxon>
        <taxon>Araneae</taxon>
        <taxon>Araneomorphae</taxon>
        <taxon>Entelegynae</taxon>
        <taxon>Eresoidea</taxon>
        <taxon>Eresidae</taxon>
        <taxon>Stegodyphus</taxon>
    </lineage>
</organism>
<keyword evidence="1" id="KW-0343">GTPase activation</keyword>
<proteinExistence type="predicted"/>
<dbReference type="InterPro" id="IPR046995">
    <property type="entry name" value="RGS10/12/14-like"/>
</dbReference>
<dbReference type="InterPro" id="IPR024066">
    <property type="entry name" value="RGS_subdom1/3"/>
</dbReference>
<reference evidence="3 4" key="1">
    <citation type="submission" date="2013-11" db="EMBL/GenBank/DDBJ databases">
        <title>Genome sequencing of Stegodyphus mimosarum.</title>
        <authorList>
            <person name="Bechsgaard J."/>
        </authorList>
    </citation>
    <scope>NUCLEOTIDE SEQUENCE [LARGE SCALE GENOMIC DNA]</scope>
</reference>
<dbReference type="Gene3D" id="1.10.167.10">
    <property type="entry name" value="Regulator of G-protein Signalling 4, domain 2"/>
    <property type="match status" value="1"/>
</dbReference>
<evidence type="ECO:0000256" key="1">
    <source>
        <dbReference type="ARBA" id="ARBA00022468"/>
    </source>
</evidence>
<dbReference type="Pfam" id="PF00615">
    <property type="entry name" value="RGS"/>
    <property type="match status" value="1"/>
</dbReference>
<accession>A0A087UJG8</accession>
<dbReference type="GO" id="GO:0005634">
    <property type="term" value="C:nucleus"/>
    <property type="evidence" value="ECO:0007669"/>
    <property type="project" value="TreeGrafter"/>
</dbReference>
<dbReference type="InterPro" id="IPR044926">
    <property type="entry name" value="RGS_subdomain_2"/>
</dbReference>
<name>A0A087UJG8_STEMI</name>
<dbReference type="SUPFAM" id="SSF48097">
    <property type="entry name" value="Regulator of G-protein signaling, RGS"/>
    <property type="match status" value="1"/>
</dbReference>
<dbReference type="OrthoDB" id="10266999at2759"/>